<feature type="region of interest" description="Disordered" evidence="1">
    <location>
        <begin position="202"/>
        <end position="277"/>
    </location>
</feature>
<protein>
    <submittedName>
        <fullName evidence="2">Uncharacterized protein</fullName>
    </submittedName>
</protein>
<feature type="compositionally biased region" description="Acidic residues" evidence="1">
    <location>
        <begin position="213"/>
        <end position="227"/>
    </location>
</feature>
<dbReference type="Proteomes" id="UP001308179">
    <property type="component" value="Unassembled WGS sequence"/>
</dbReference>
<evidence type="ECO:0000313" key="3">
    <source>
        <dbReference type="Proteomes" id="UP001308179"/>
    </source>
</evidence>
<dbReference type="EMBL" id="JAVRRR010000228">
    <property type="protein sequence ID" value="KAK5144399.1"/>
    <property type="molecule type" value="Genomic_DNA"/>
</dbReference>
<feature type="region of interest" description="Disordered" evidence="1">
    <location>
        <begin position="1"/>
        <end position="55"/>
    </location>
</feature>
<feature type="region of interest" description="Disordered" evidence="1">
    <location>
        <begin position="297"/>
        <end position="319"/>
    </location>
</feature>
<evidence type="ECO:0000256" key="1">
    <source>
        <dbReference type="SAM" id="MobiDB-lite"/>
    </source>
</evidence>
<accession>A0ABR0L6S0</accession>
<evidence type="ECO:0000313" key="2">
    <source>
        <dbReference type="EMBL" id="KAK5144399.1"/>
    </source>
</evidence>
<organism evidence="2 3">
    <name type="scientific">Rachicladosporium monterosium</name>
    <dbReference type="NCBI Taxonomy" id="1507873"/>
    <lineage>
        <taxon>Eukaryota</taxon>
        <taxon>Fungi</taxon>
        <taxon>Dikarya</taxon>
        <taxon>Ascomycota</taxon>
        <taxon>Pezizomycotina</taxon>
        <taxon>Dothideomycetes</taxon>
        <taxon>Dothideomycetidae</taxon>
        <taxon>Cladosporiales</taxon>
        <taxon>Cladosporiaceae</taxon>
        <taxon>Rachicladosporium</taxon>
    </lineage>
</organism>
<feature type="compositionally biased region" description="Acidic residues" evidence="1">
    <location>
        <begin position="239"/>
        <end position="249"/>
    </location>
</feature>
<feature type="compositionally biased region" description="Acidic residues" evidence="1">
    <location>
        <begin position="144"/>
        <end position="159"/>
    </location>
</feature>
<keyword evidence="3" id="KW-1185">Reference proteome</keyword>
<proteinExistence type="predicted"/>
<dbReference type="InterPro" id="IPR008402">
    <property type="entry name" value="APC_su15/mnd2"/>
</dbReference>
<sequence>MLSLPLIPPTFDSNPILPTAFRPRPDSPPPPTATASATHNPQHVRQLQQRRDEDRKLHNTRSPLAFLTADEAAIAARKAAIRNFGAYWIRPHGVLKTLQATREEEAERLEAEEQARQEAGLRDMQARQQALEVQERAGQAAEETAQEGEERNLDDEIPDAPEQTAEMSFNEESMVEGSSLLVDQEQSELQEEEAEVQQAVELEEAELIGAAQDQEELGIERDLDDSVPEAGSYQHTDTEVEDSDSDSELQDSFARQDVRRSARVGRSTQAAHGIGASRAFQAQGQVVGGLQERMRAQLRPSNPPPVPPKPVTYTPKNTKAQPQLQIKAAQPSLSLGVASPKIGNSPSFTETQAMHPRRVSIGQFALLPQITASNRPREFPHPFSVNVELHLLRPCHLYKLPDLREPDILAQHGTVAYISPSHSLEQMRDQLVVLASNLFGLKLLSESERWRCSLTGSCDAARDSATSADFGAIVSASRQGGWTWTLSLVEVIKNERGRWSSMGVVEAAVVLDPRGVRAVKAKTSKS</sequence>
<gene>
    <name evidence="2" type="ORF">LTR32_003665</name>
</gene>
<dbReference type="Pfam" id="PF05841">
    <property type="entry name" value="Apc15p"/>
    <property type="match status" value="1"/>
</dbReference>
<feature type="compositionally biased region" description="Pro residues" evidence="1">
    <location>
        <begin position="301"/>
        <end position="310"/>
    </location>
</feature>
<reference evidence="2 3" key="1">
    <citation type="submission" date="2023-08" db="EMBL/GenBank/DDBJ databases">
        <title>Black Yeasts Isolated from many extreme environments.</title>
        <authorList>
            <person name="Coleine C."/>
            <person name="Stajich J.E."/>
            <person name="Selbmann L."/>
        </authorList>
    </citation>
    <scope>NUCLEOTIDE SEQUENCE [LARGE SCALE GENOMIC DNA]</scope>
    <source>
        <strain evidence="2 3">CCFEE 5386</strain>
    </source>
</reference>
<name>A0ABR0L6S0_9PEZI</name>
<comment type="caution">
    <text evidence="2">The sequence shown here is derived from an EMBL/GenBank/DDBJ whole genome shotgun (WGS) entry which is preliminary data.</text>
</comment>
<feature type="region of interest" description="Disordered" evidence="1">
    <location>
        <begin position="134"/>
        <end position="177"/>
    </location>
</feature>